<evidence type="ECO:0000313" key="3">
    <source>
        <dbReference type="Proteomes" id="UP001172101"/>
    </source>
</evidence>
<organism evidence="2 3">
    <name type="scientific">Lasiosphaeria miniovina</name>
    <dbReference type="NCBI Taxonomy" id="1954250"/>
    <lineage>
        <taxon>Eukaryota</taxon>
        <taxon>Fungi</taxon>
        <taxon>Dikarya</taxon>
        <taxon>Ascomycota</taxon>
        <taxon>Pezizomycotina</taxon>
        <taxon>Sordariomycetes</taxon>
        <taxon>Sordariomycetidae</taxon>
        <taxon>Sordariales</taxon>
        <taxon>Lasiosphaeriaceae</taxon>
        <taxon>Lasiosphaeria</taxon>
    </lineage>
</organism>
<name>A0AA40BHF8_9PEZI</name>
<evidence type="ECO:0000256" key="1">
    <source>
        <dbReference type="SAM" id="MobiDB-lite"/>
    </source>
</evidence>
<accession>A0AA40BHF8</accession>
<evidence type="ECO:0000313" key="2">
    <source>
        <dbReference type="EMBL" id="KAK0734296.1"/>
    </source>
</evidence>
<feature type="non-terminal residue" evidence="2">
    <location>
        <position position="76"/>
    </location>
</feature>
<dbReference type="RefSeq" id="XP_060303173.1">
    <property type="nucleotide sequence ID" value="XM_060447834.1"/>
</dbReference>
<comment type="caution">
    <text evidence="2">The sequence shown here is derived from an EMBL/GenBank/DDBJ whole genome shotgun (WGS) entry which is preliminary data.</text>
</comment>
<proteinExistence type="predicted"/>
<protein>
    <submittedName>
        <fullName evidence="2">Uncharacterized protein</fullName>
    </submittedName>
</protein>
<sequence length="76" mass="8377">MGRTSAPPILVLTAFPPLEQQRLRLSGCYLILCYTGARPVELWTMRSRDQKTASSLGEHFGSKAIMPGTTSQNKPL</sequence>
<gene>
    <name evidence="2" type="ORF">B0T26DRAFT_867401</name>
</gene>
<feature type="region of interest" description="Disordered" evidence="1">
    <location>
        <begin position="54"/>
        <end position="76"/>
    </location>
</feature>
<dbReference type="GeneID" id="85331104"/>
<reference evidence="2" key="1">
    <citation type="submission" date="2023-06" db="EMBL/GenBank/DDBJ databases">
        <title>Genome-scale phylogeny and comparative genomics of the fungal order Sordariales.</title>
        <authorList>
            <consortium name="Lawrence Berkeley National Laboratory"/>
            <person name="Hensen N."/>
            <person name="Bonometti L."/>
            <person name="Westerberg I."/>
            <person name="Brannstrom I.O."/>
            <person name="Guillou S."/>
            <person name="Cros-Aarteil S."/>
            <person name="Calhoun S."/>
            <person name="Haridas S."/>
            <person name="Kuo A."/>
            <person name="Mondo S."/>
            <person name="Pangilinan J."/>
            <person name="Riley R."/>
            <person name="LaButti K."/>
            <person name="Andreopoulos B."/>
            <person name="Lipzen A."/>
            <person name="Chen C."/>
            <person name="Yanf M."/>
            <person name="Daum C."/>
            <person name="Ng V."/>
            <person name="Clum A."/>
            <person name="Steindorff A."/>
            <person name="Ohm R."/>
            <person name="Martin F."/>
            <person name="Silar P."/>
            <person name="Natvig D."/>
            <person name="Lalanne C."/>
            <person name="Gautier V."/>
            <person name="Ament-velasquez S.L."/>
            <person name="Kruys A."/>
            <person name="Hutchinson M.I."/>
            <person name="Powell A.J."/>
            <person name="Barry K."/>
            <person name="Miller A.N."/>
            <person name="Grigoriev I.V."/>
            <person name="Debuchy R."/>
            <person name="Gladieux P."/>
            <person name="Thoren M.H."/>
            <person name="Johannesson H."/>
        </authorList>
    </citation>
    <scope>NUCLEOTIDE SEQUENCE</scope>
    <source>
        <strain evidence="2">SMH2392-1A</strain>
    </source>
</reference>
<dbReference type="Proteomes" id="UP001172101">
    <property type="component" value="Unassembled WGS sequence"/>
</dbReference>
<dbReference type="EMBL" id="JAUIRO010000001">
    <property type="protein sequence ID" value="KAK0734296.1"/>
    <property type="molecule type" value="Genomic_DNA"/>
</dbReference>
<keyword evidence="3" id="KW-1185">Reference proteome</keyword>
<dbReference type="AlphaFoldDB" id="A0AA40BHF8"/>